<evidence type="ECO:0000256" key="1">
    <source>
        <dbReference type="SAM" id="MobiDB-lite"/>
    </source>
</evidence>
<feature type="region of interest" description="Disordered" evidence="1">
    <location>
        <begin position="206"/>
        <end position="265"/>
    </location>
</feature>
<reference evidence="2 3" key="1">
    <citation type="submission" date="2013-02" db="EMBL/GenBank/DDBJ databases">
        <title>The Genome Annotation of Plasmodium falciparum Tanzania (2000708).</title>
        <authorList>
            <consortium name="The Broad Institute Genome Sequencing Platform"/>
            <consortium name="The Broad Institute Genome Sequencing Center for Infectious Disease"/>
            <person name="Neafsey D."/>
            <person name="Hoffman S."/>
            <person name="Volkman S."/>
            <person name="Rosenthal P."/>
            <person name="Walker B."/>
            <person name="Young S.K."/>
            <person name="Zeng Q."/>
            <person name="Gargeya S."/>
            <person name="Fitzgerald M."/>
            <person name="Haas B."/>
            <person name="Abouelleil A."/>
            <person name="Allen A.W."/>
            <person name="Alvarado L."/>
            <person name="Arachchi H.M."/>
            <person name="Berlin A.M."/>
            <person name="Chapman S.B."/>
            <person name="Gainer-Dewar J."/>
            <person name="Goldberg J."/>
            <person name="Griggs A."/>
            <person name="Gujja S."/>
            <person name="Hansen M."/>
            <person name="Howarth C."/>
            <person name="Imamovic A."/>
            <person name="Ireland A."/>
            <person name="Larimer J."/>
            <person name="McCowan C."/>
            <person name="Murphy C."/>
            <person name="Pearson M."/>
            <person name="Poon T.W."/>
            <person name="Priest M."/>
            <person name="Roberts A."/>
            <person name="Saif S."/>
            <person name="Shea T."/>
            <person name="Sisk P."/>
            <person name="Sykes S."/>
            <person name="Wortman J."/>
            <person name="Nusbaum C."/>
            <person name="Birren B."/>
        </authorList>
    </citation>
    <scope>NUCLEOTIDE SEQUENCE [LARGE SCALE GENOMIC DNA]</scope>
    <source>
        <strain evidence="3">Tanzania (2000708)</strain>
    </source>
</reference>
<feature type="compositionally biased region" description="Basic residues" evidence="1">
    <location>
        <begin position="228"/>
        <end position="265"/>
    </location>
</feature>
<accession>A0A024WBK4</accession>
<gene>
    <name evidence="2" type="ORF">PFTANZ_01670</name>
</gene>
<evidence type="ECO:0000313" key="2">
    <source>
        <dbReference type="EMBL" id="ETW37621.1"/>
    </source>
</evidence>
<dbReference type="OrthoDB" id="377095at2759"/>
<protein>
    <submittedName>
        <fullName evidence="2">Uncharacterized protein</fullName>
    </submittedName>
</protein>
<sequence length="283" mass="33992">MFVLKNVQKTSLKKQNRIFHESNLIQIRSLAEASVEKPLTHTRNKYSNEPITNSFNASAQGSVKATTEKNGTKPISKRNEQVNNQTINRPTYNSSLYNPKSPNDRIDEDSLQNVLQGYKENHIKYAVDTLDLREDIKDKFKELLCLNVNRSDPNRQYKLYKQIKKHIQKYEDHPMISSLVDLENIEDDIYFLQNPDRAKHIVYDTAKENRRKKKKKKLEKQKLEEEKKKKKNKKKKNKKKKKKKKKIRKTEIRRRKKNKEKIKKHKKNHDFLPYIYIYIYMYL</sequence>
<name>A0A024WBK4_PLAFA</name>
<evidence type="ECO:0000313" key="3">
    <source>
        <dbReference type="Proteomes" id="UP000030708"/>
    </source>
</evidence>
<feature type="compositionally biased region" description="Basic residues" evidence="1">
    <location>
        <begin position="209"/>
        <end position="219"/>
    </location>
</feature>
<dbReference type="Proteomes" id="UP000030708">
    <property type="component" value="Unassembled WGS sequence"/>
</dbReference>
<proteinExistence type="predicted"/>
<feature type="compositionally biased region" description="Polar residues" evidence="1">
    <location>
        <begin position="45"/>
        <end position="65"/>
    </location>
</feature>
<dbReference type="EMBL" id="KI926355">
    <property type="protein sequence ID" value="ETW37621.1"/>
    <property type="molecule type" value="Genomic_DNA"/>
</dbReference>
<feature type="compositionally biased region" description="Polar residues" evidence="1">
    <location>
        <begin position="81"/>
        <end position="99"/>
    </location>
</feature>
<reference evidence="2 3" key="2">
    <citation type="submission" date="2013-02" db="EMBL/GenBank/DDBJ databases">
        <title>The Genome Sequence of Plasmodium falciparum Tanzania (2000708).</title>
        <authorList>
            <consortium name="The Broad Institute Genome Sequencing Platform"/>
            <consortium name="The Broad Institute Genome Sequencing Center for Infectious Disease"/>
            <person name="Neafsey D."/>
            <person name="Cheeseman I."/>
            <person name="Volkman S."/>
            <person name="Adams J."/>
            <person name="Walker B."/>
            <person name="Young S.K."/>
            <person name="Zeng Q."/>
            <person name="Gargeya S."/>
            <person name="Fitzgerald M."/>
            <person name="Haas B."/>
            <person name="Abouelleil A."/>
            <person name="Alvarado L."/>
            <person name="Arachchi H.M."/>
            <person name="Berlin A.M."/>
            <person name="Chapman S.B."/>
            <person name="Dewar J."/>
            <person name="Goldberg J."/>
            <person name="Griggs A."/>
            <person name="Gujja S."/>
            <person name="Hansen M."/>
            <person name="Howarth C."/>
            <person name="Imamovic A."/>
            <person name="Larimer J."/>
            <person name="McCowan C."/>
            <person name="Murphy C."/>
            <person name="Neiman D."/>
            <person name="Pearson M."/>
            <person name="Priest M."/>
            <person name="Roberts A."/>
            <person name="Saif S."/>
            <person name="Shea T."/>
            <person name="Sisk P."/>
            <person name="Sykes S."/>
            <person name="Wortman J."/>
            <person name="Nusbaum C."/>
            <person name="Birren B."/>
        </authorList>
    </citation>
    <scope>NUCLEOTIDE SEQUENCE [LARGE SCALE GENOMIC DNA]</scope>
    <source>
        <strain evidence="3">Tanzania (2000708)</strain>
    </source>
</reference>
<organism evidence="2 3">
    <name type="scientific">Plasmodium falciparum Tanzania</name>
    <name type="common">2000708</name>
    <dbReference type="NCBI Taxonomy" id="1036725"/>
    <lineage>
        <taxon>Eukaryota</taxon>
        <taxon>Sar</taxon>
        <taxon>Alveolata</taxon>
        <taxon>Apicomplexa</taxon>
        <taxon>Aconoidasida</taxon>
        <taxon>Haemosporida</taxon>
        <taxon>Plasmodiidae</taxon>
        <taxon>Plasmodium</taxon>
        <taxon>Plasmodium (Laverania)</taxon>
    </lineage>
</organism>
<feature type="region of interest" description="Disordered" evidence="1">
    <location>
        <begin position="44"/>
        <end position="99"/>
    </location>
</feature>
<dbReference type="AlphaFoldDB" id="A0A024WBK4"/>